<dbReference type="Gene3D" id="3.40.50.10320">
    <property type="entry name" value="LmbE-like"/>
    <property type="match status" value="1"/>
</dbReference>
<accession>A0A8J3F1C5</accession>
<dbReference type="SUPFAM" id="SSF102588">
    <property type="entry name" value="LmbE-like"/>
    <property type="match status" value="1"/>
</dbReference>
<organism evidence="1 2">
    <name type="scientific">Oxalicibacterium faecigallinarum</name>
    <dbReference type="NCBI Taxonomy" id="573741"/>
    <lineage>
        <taxon>Bacteria</taxon>
        <taxon>Pseudomonadati</taxon>
        <taxon>Pseudomonadota</taxon>
        <taxon>Betaproteobacteria</taxon>
        <taxon>Burkholderiales</taxon>
        <taxon>Oxalobacteraceae</taxon>
        <taxon>Oxalicibacterium</taxon>
    </lineage>
</organism>
<dbReference type="AlphaFoldDB" id="A0A8J3F1C5"/>
<evidence type="ECO:0000313" key="2">
    <source>
        <dbReference type="Proteomes" id="UP000642180"/>
    </source>
</evidence>
<protein>
    <recommendedName>
        <fullName evidence="3">PIG-L family deacetylase</fullName>
    </recommendedName>
</protein>
<dbReference type="Pfam" id="PF02585">
    <property type="entry name" value="PIG-L"/>
    <property type="match status" value="1"/>
</dbReference>
<name>A0A8J3F1C5_9BURK</name>
<comment type="caution">
    <text evidence="1">The sequence shown here is derived from an EMBL/GenBank/DDBJ whole genome shotgun (WGS) entry which is preliminary data.</text>
</comment>
<dbReference type="InterPro" id="IPR024078">
    <property type="entry name" value="LmbE-like_dom_sf"/>
</dbReference>
<dbReference type="Proteomes" id="UP000642180">
    <property type="component" value="Unassembled WGS sequence"/>
</dbReference>
<evidence type="ECO:0008006" key="3">
    <source>
        <dbReference type="Google" id="ProtNLM"/>
    </source>
</evidence>
<keyword evidence="2" id="KW-1185">Reference proteome</keyword>
<sequence>MRETKMTTDVWDFPQTPRPLALHALSMAVPPRIVVLAPHPDDFDAIGVTLRHFHQAGAAIHLAVLTTGASGVEDGFAGATTDQQKGDLREAEQKDSCAFFGLPLERITFLKLPPDESGNPKLDDANHACIRDYLAARSPQLVFMPHGNDSNVTHQRTYALFRAVALAEQWSMWAVLNQDAKTVKIRTDLYTPFDEASAEWKAALLRLHCSQHQRNLHTRGKGFDERVLAINRQAGATVHAPYAEIFEVERFG</sequence>
<proteinExistence type="predicted"/>
<evidence type="ECO:0000313" key="1">
    <source>
        <dbReference type="EMBL" id="GGI19052.1"/>
    </source>
</evidence>
<reference evidence="2" key="1">
    <citation type="journal article" date="2019" name="Int. J. Syst. Evol. Microbiol.">
        <title>The Global Catalogue of Microorganisms (GCM) 10K type strain sequencing project: providing services to taxonomists for standard genome sequencing and annotation.</title>
        <authorList>
            <consortium name="The Broad Institute Genomics Platform"/>
            <consortium name="The Broad Institute Genome Sequencing Center for Infectious Disease"/>
            <person name="Wu L."/>
            <person name="Ma J."/>
        </authorList>
    </citation>
    <scope>NUCLEOTIDE SEQUENCE [LARGE SCALE GENOMIC DNA]</scope>
    <source>
        <strain evidence="2">CCM 2767</strain>
    </source>
</reference>
<dbReference type="EMBL" id="BMDI01000001">
    <property type="protein sequence ID" value="GGI19052.1"/>
    <property type="molecule type" value="Genomic_DNA"/>
</dbReference>
<gene>
    <name evidence="1" type="ORF">GCM10008066_17150</name>
</gene>
<dbReference type="InterPro" id="IPR003737">
    <property type="entry name" value="GlcNAc_PI_deacetylase-related"/>
</dbReference>